<evidence type="ECO:0000256" key="15">
    <source>
        <dbReference type="ARBA" id="ARBA00023026"/>
    </source>
</evidence>
<dbReference type="InterPro" id="IPR036890">
    <property type="entry name" value="HATPase_C_sf"/>
</dbReference>
<dbReference type="InterPro" id="IPR013656">
    <property type="entry name" value="PAS_4"/>
</dbReference>
<name>A0A2S0NE39_9HYPH</name>
<dbReference type="Pfam" id="PF08447">
    <property type="entry name" value="PAS_3"/>
    <property type="match status" value="1"/>
</dbReference>
<keyword evidence="6" id="KW-0716">Sensory transduction</keyword>
<evidence type="ECO:0000256" key="5">
    <source>
        <dbReference type="ARBA" id="ARBA00022553"/>
    </source>
</evidence>
<keyword evidence="7" id="KW-0285">Flavoprotein</keyword>
<dbReference type="NCBIfam" id="TIGR00229">
    <property type="entry name" value="sensory_box"/>
    <property type="match status" value="1"/>
</dbReference>
<dbReference type="OrthoDB" id="136506at2"/>
<dbReference type="PANTHER" id="PTHR41523">
    <property type="entry name" value="TWO-COMPONENT SYSTEM SENSOR PROTEIN"/>
    <property type="match status" value="1"/>
</dbReference>
<dbReference type="Pfam" id="PF07536">
    <property type="entry name" value="HWE_HK"/>
    <property type="match status" value="1"/>
</dbReference>
<dbReference type="InterPro" id="IPR035965">
    <property type="entry name" value="PAS-like_dom_sf"/>
</dbReference>
<keyword evidence="9" id="KW-0808">Transferase</keyword>
<keyword evidence="12" id="KW-0418">Kinase</keyword>
<keyword evidence="16" id="KW-0675">Receptor</keyword>
<feature type="domain" description="PAC" evidence="19">
    <location>
        <begin position="119"/>
        <end position="171"/>
    </location>
</feature>
<keyword evidence="15" id="KW-0843">Virulence</keyword>
<dbReference type="InterPro" id="IPR013655">
    <property type="entry name" value="PAS_fold_3"/>
</dbReference>
<dbReference type="InterPro" id="IPR000700">
    <property type="entry name" value="PAS-assoc_C"/>
</dbReference>
<evidence type="ECO:0000313" key="20">
    <source>
        <dbReference type="EMBL" id="AVO46434.1"/>
    </source>
</evidence>
<organism evidence="20 21">
    <name type="scientific">Phreatobacter cathodiphilus</name>
    <dbReference type="NCBI Taxonomy" id="1868589"/>
    <lineage>
        <taxon>Bacteria</taxon>
        <taxon>Pseudomonadati</taxon>
        <taxon>Pseudomonadota</taxon>
        <taxon>Alphaproteobacteria</taxon>
        <taxon>Hyphomicrobiales</taxon>
        <taxon>Phreatobacteraceae</taxon>
        <taxon>Phreatobacter</taxon>
    </lineage>
</organism>
<evidence type="ECO:0000256" key="6">
    <source>
        <dbReference type="ARBA" id="ARBA00022606"/>
    </source>
</evidence>
<dbReference type="InterPro" id="IPR011102">
    <property type="entry name" value="Sig_transdc_His_kinase_HWE"/>
</dbReference>
<keyword evidence="8" id="KW-0288">FMN</keyword>
<dbReference type="GO" id="GO:0004673">
    <property type="term" value="F:protein histidine kinase activity"/>
    <property type="evidence" value="ECO:0007669"/>
    <property type="project" value="UniProtKB-EC"/>
</dbReference>
<feature type="region of interest" description="Disordered" evidence="17">
    <location>
        <begin position="1"/>
        <end position="33"/>
    </location>
</feature>
<dbReference type="GO" id="GO:0009881">
    <property type="term" value="F:photoreceptor activity"/>
    <property type="evidence" value="ECO:0007669"/>
    <property type="project" value="UniProtKB-KW"/>
</dbReference>
<dbReference type="InterPro" id="IPR000014">
    <property type="entry name" value="PAS"/>
</dbReference>
<dbReference type="Gene3D" id="3.30.565.10">
    <property type="entry name" value="Histidine kinase-like ATPase, C-terminal domain"/>
    <property type="match status" value="1"/>
</dbReference>
<accession>A0A2S0NE39</accession>
<gene>
    <name evidence="20" type="ORF">C6569_15990</name>
</gene>
<dbReference type="EMBL" id="CP027668">
    <property type="protein sequence ID" value="AVO46434.1"/>
    <property type="molecule type" value="Genomic_DNA"/>
</dbReference>
<evidence type="ECO:0000256" key="8">
    <source>
        <dbReference type="ARBA" id="ARBA00022643"/>
    </source>
</evidence>
<dbReference type="CDD" id="cd00130">
    <property type="entry name" value="PAS"/>
    <property type="match status" value="1"/>
</dbReference>
<evidence type="ECO:0000256" key="9">
    <source>
        <dbReference type="ARBA" id="ARBA00022679"/>
    </source>
</evidence>
<dbReference type="Gene3D" id="3.30.450.20">
    <property type="entry name" value="PAS domain"/>
    <property type="match status" value="2"/>
</dbReference>
<keyword evidence="13" id="KW-0067">ATP-binding</keyword>
<evidence type="ECO:0000256" key="12">
    <source>
        <dbReference type="ARBA" id="ARBA00022777"/>
    </source>
</evidence>
<dbReference type="SMART" id="SM00911">
    <property type="entry name" value="HWE_HK"/>
    <property type="match status" value="1"/>
</dbReference>
<dbReference type="KEGG" id="phr:C6569_15990"/>
<dbReference type="InterPro" id="IPR001610">
    <property type="entry name" value="PAC"/>
</dbReference>
<evidence type="ECO:0000256" key="16">
    <source>
        <dbReference type="ARBA" id="ARBA00023170"/>
    </source>
</evidence>
<reference evidence="20 21" key="1">
    <citation type="submission" date="2018-03" db="EMBL/GenBank/DDBJ databases">
        <title>Genome sequencing of Phreatobacter sp.</title>
        <authorList>
            <person name="Kim S.-J."/>
            <person name="Heo J."/>
            <person name="Kwon S.-W."/>
        </authorList>
    </citation>
    <scope>NUCLEOTIDE SEQUENCE [LARGE SCALE GENOMIC DNA]</scope>
    <source>
        <strain evidence="20 21">S-12</strain>
    </source>
</reference>
<keyword evidence="11" id="KW-0547">Nucleotide-binding</keyword>
<evidence type="ECO:0000256" key="3">
    <source>
        <dbReference type="ARBA" id="ARBA00021740"/>
    </source>
</evidence>
<evidence type="ECO:0000256" key="13">
    <source>
        <dbReference type="ARBA" id="ARBA00022840"/>
    </source>
</evidence>
<keyword evidence="10" id="KW-0677">Repeat</keyword>
<evidence type="ECO:0000259" key="19">
    <source>
        <dbReference type="PROSITE" id="PS50113"/>
    </source>
</evidence>
<dbReference type="Pfam" id="PF08448">
    <property type="entry name" value="PAS_4"/>
    <property type="match status" value="1"/>
</dbReference>
<dbReference type="SMART" id="SM00086">
    <property type="entry name" value="PAC"/>
    <property type="match status" value="1"/>
</dbReference>
<dbReference type="PROSITE" id="PS50113">
    <property type="entry name" value="PAC"/>
    <property type="match status" value="2"/>
</dbReference>
<keyword evidence="21" id="KW-1185">Reference proteome</keyword>
<evidence type="ECO:0000256" key="11">
    <source>
        <dbReference type="ARBA" id="ARBA00022741"/>
    </source>
</evidence>
<evidence type="ECO:0000256" key="1">
    <source>
        <dbReference type="ARBA" id="ARBA00000085"/>
    </source>
</evidence>
<dbReference type="AlphaFoldDB" id="A0A2S0NE39"/>
<dbReference type="GO" id="GO:0005524">
    <property type="term" value="F:ATP binding"/>
    <property type="evidence" value="ECO:0007669"/>
    <property type="project" value="UniProtKB-KW"/>
</dbReference>
<sequence>MGMGLSRTEPSNLRDARGAEMNLSPTPELPPTQICKPTKLGSTLTDNHALAALAECSPAMLWRGDVNGRCVYLNAAMREFWGLDPEDCATFDWATSLLEADREKVFGPFSEGMAQQKGFSCEGRYRRCDGAVRILRTRAVPSFDGSGHFTGMIGVNDDLTDLRVAEAELETTNRALAVGLSHQQRLNERLKLATSISGLAMSEHDEELRYTWAHNLPADVLGKTPEDLVGADVGGPIHGMLRRALTGSPQSEELLLSINGVPRWFHIQTARILHPDGARGVVASALDVTSHRLNQQKLEVLARELSHRVKNVFAVVQAIVRQSAKASGAPKDFVSSIEARLQALAHAQDALIATGENQVELGDLLRRQLAHVSGVTIEGPELHIPGLVAPYIALATHELSTNALKYGALSCPSGYVSVTWKLTQTDILQIVWREAGGPRYSRGGKAGFGSVLLTQIFAAATGGQVELVPASEGLTWRAEFPIKPHVEMGVPHGGR</sequence>
<evidence type="ECO:0000256" key="2">
    <source>
        <dbReference type="ARBA" id="ARBA00012438"/>
    </source>
</evidence>
<evidence type="ECO:0000256" key="4">
    <source>
        <dbReference type="ARBA" id="ARBA00022543"/>
    </source>
</evidence>
<keyword evidence="4" id="KW-0600">Photoreceptor protein</keyword>
<proteinExistence type="predicted"/>
<evidence type="ECO:0000256" key="10">
    <source>
        <dbReference type="ARBA" id="ARBA00022737"/>
    </source>
</evidence>
<dbReference type="SMART" id="SM00091">
    <property type="entry name" value="PAS"/>
    <property type="match status" value="1"/>
</dbReference>
<keyword evidence="5" id="KW-0597">Phosphoprotein</keyword>
<evidence type="ECO:0000313" key="21">
    <source>
        <dbReference type="Proteomes" id="UP000237889"/>
    </source>
</evidence>
<evidence type="ECO:0000256" key="14">
    <source>
        <dbReference type="ARBA" id="ARBA00022991"/>
    </source>
</evidence>
<dbReference type="SUPFAM" id="SSF55785">
    <property type="entry name" value="PYP-like sensor domain (PAS domain)"/>
    <property type="match status" value="2"/>
</dbReference>
<comment type="catalytic activity">
    <reaction evidence="1">
        <text>ATP + protein L-histidine = ADP + protein N-phospho-L-histidine.</text>
        <dbReference type="EC" id="2.7.13.3"/>
    </reaction>
</comment>
<dbReference type="PANTHER" id="PTHR41523:SF8">
    <property type="entry name" value="ETHYLENE RESPONSE SENSOR PROTEIN"/>
    <property type="match status" value="1"/>
</dbReference>
<feature type="domain" description="PAS" evidence="18">
    <location>
        <begin position="46"/>
        <end position="87"/>
    </location>
</feature>
<dbReference type="PROSITE" id="PS50112">
    <property type="entry name" value="PAS"/>
    <property type="match status" value="1"/>
</dbReference>
<evidence type="ECO:0000259" key="18">
    <source>
        <dbReference type="PROSITE" id="PS50112"/>
    </source>
</evidence>
<protein>
    <recommendedName>
        <fullName evidence="3">Blue-light-activated histidine kinase</fullName>
        <ecNumber evidence="2">2.7.13.3</ecNumber>
    </recommendedName>
</protein>
<keyword evidence="14" id="KW-0157">Chromophore</keyword>
<dbReference type="Proteomes" id="UP000237889">
    <property type="component" value="Chromosome"/>
</dbReference>
<evidence type="ECO:0000256" key="17">
    <source>
        <dbReference type="SAM" id="MobiDB-lite"/>
    </source>
</evidence>
<feature type="domain" description="PAC" evidence="19">
    <location>
        <begin position="249"/>
        <end position="300"/>
    </location>
</feature>
<evidence type="ECO:0000256" key="7">
    <source>
        <dbReference type="ARBA" id="ARBA00022630"/>
    </source>
</evidence>
<dbReference type="EC" id="2.7.13.3" evidence="2"/>